<protein>
    <submittedName>
        <fullName evidence="1">Uncharacterized protein</fullName>
    </submittedName>
</protein>
<dbReference type="EMBL" id="JAHRHJ020000005">
    <property type="protein sequence ID" value="KAH9314000.1"/>
    <property type="molecule type" value="Genomic_DNA"/>
</dbReference>
<reference evidence="1 2" key="1">
    <citation type="journal article" date="2021" name="Nat. Plants">
        <title>The Taxus genome provides insights into paclitaxel biosynthesis.</title>
        <authorList>
            <person name="Xiong X."/>
            <person name="Gou J."/>
            <person name="Liao Q."/>
            <person name="Li Y."/>
            <person name="Zhou Q."/>
            <person name="Bi G."/>
            <person name="Li C."/>
            <person name="Du R."/>
            <person name="Wang X."/>
            <person name="Sun T."/>
            <person name="Guo L."/>
            <person name="Liang H."/>
            <person name="Lu P."/>
            <person name="Wu Y."/>
            <person name="Zhang Z."/>
            <person name="Ro D.K."/>
            <person name="Shang Y."/>
            <person name="Huang S."/>
            <person name="Yan J."/>
        </authorList>
    </citation>
    <scope>NUCLEOTIDE SEQUENCE [LARGE SCALE GENOMIC DNA]</scope>
    <source>
        <strain evidence="1">Ta-2019</strain>
    </source>
</reference>
<organism evidence="1 2">
    <name type="scientific">Taxus chinensis</name>
    <name type="common">Chinese yew</name>
    <name type="synonym">Taxus wallichiana var. chinensis</name>
    <dbReference type="NCBI Taxonomy" id="29808"/>
    <lineage>
        <taxon>Eukaryota</taxon>
        <taxon>Viridiplantae</taxon>
        <taxon>Streptophyta</taxon>
        <taxon>Embryophyta</taxon>
        <taxon>Tracheophyta</taxon>
        <taxon>Spermatophyta</taxon>
        <taxon>Pinopsida</taxon>
        <taxon>Pinidae</taxon>
        <taxon>Conifers II</taxon>
        <taxon>Cupressales</taxon>
        <taxon>Taxaceae</taxon>
        <taxon>Taxus</taxon>
    </lineage>
</organism>
<evidence type="ECO:0000313" key="1">
    <source>
        <dbReference type="EMBL" id="KAH9314000.1"/>
    </source>
</evidence>
<feature type="non-terminal residue" evidence="1">
    <location>
        <position position="93"/>
    </location>
</feature>
<gene>
    <name evidence="1" type="ORF">KI387_022627</name>
</gene>
<keyword evidence="2" id="KW-1185">Reference proteome</keyword>
<comment type="caution">
    <text evidence="1">The sequence shown here is derived from an EMBL/GenBank/DDBJ whole genome shotgun (WGS) entry which is preliminary data.</text>
</comment>
<dbReference type="Proteomes" id="UP000824469">
    <property type="component" value="Unassembled WGS sequence"/>
</dbReference>
<accession>A0AA38LA49</accession>
<evidence type="ECO:0000313" key="2">
    <source>
        <dbReference type="Proteomes" id="UP000824469"/>
    </source>
</evidence>
<dbReference type="AlphaFoldDB" id="A0AA38LA49"/>
<name>A0AA38LA49_TAXCH</name>
<proteinExistence type="predicted"/>
<sequence length="93" mass="11100">MMRDVQKRKLDIEKETNEIKERLNLVMELLQGEQNQSCGWKIKKKVKWPLAWLLLRKLGHIMIALIKEERKKLKAYRGMEKEEGKGSKGHETR</sequence>